<keyword evidence="13" id="KW-0443">Lipid metabolism</keyword>
<dbReference type="SUPFAM" id="SSF56059">
    <property type="entry name" value="Glutathione synthetase ATP-binding domain-like"/>
    <property type="match status" value="1"/>
</dbReference>
<keyword evidence="13" id="KW-0276">Fatty acid metabolism</keyword>
<dbReference type="GO" id="GO:2001295">
    <property type="term" value="P:malonyl-CoA biosynthetic process"/>
    <property type="evidence" value="ECO:0007669"/>
    <property type="project" value="UniProtKB-UniPathway"/>
</dbReference>
<evidence type="ECO:0000256" key="6">
    <source>
        <dbReference type="ARBA" id="ARBA00022723"/>
    </source>
</evidence>
<dbReference type="InterPro" id="IPR051602">
    <property type="entry name" value="ACC_Biotin_Carboxylase"/>
</dbReference>
<dbReference type="EC" id="6.3.4.14" evidence="4 13"/>
<feature type="domain" description="Biotin carboxylation" evidence="15">
    <location>
        <begin position="23"/>
        <end position="468"/>
    </location>
</feature>
<protein>
    <recommendedName>
        <fullName evidence="4 13">Biotin carboxylase</fullName>
        <ecNumber evidence="4 13">6.3.4.14</ecNumber>
    </recommendedName>
    <alternativeName>
        <fullName evidence="13">Acetyl-coenzyme A carboxylase biotin carboxylase subunit A</fullName>
    </alternativeName>
</protein>
<keyword evidence="8 12" id="KW-0067">ATP-binding</keyword>
<dbReference type="GO" id="GO:0005524">
    <property type="term" value="F:ATP binding"/>
    <property type="evidence" value="ECO:0007669"/>
    <property type="project" value="UniProtKB-UniRule"/>
</dbReference>
<proteinExistence type="predicted"/>
<dbReference type="SUPFAM" id="SSF51246">
    <property type="entry name" value="Rudiment single hybrid motif"/>
    <property type="match status" value="1"/>
</dbReference>
<dbReference type="InterPro" id="IPR016185">
    <property type="entry name" value="PreATP-grasp_dom_sf"/>
</dbReference>
<keyword evidence="6" id="KW-0479">Metal-binding</keyword>
<sequence>MVLIQQSSIINQHFFDGWRLDFMLNKILVANRGEIALRVICACKELGIRTVAIYSEADRNSLHVRFADEAICIGPPQLAQSYLNIPAVISAAEIANVDAVHPGYGLLSENANFAEVCETSGLKFIGPRPEVIRLMGEKEKARTAMKEAGVPILPGSEGIVASDGEALEWARQVGFPVIVKASAGGGGRGMRIVRNEEELPGLFKAAQAEAAGAFGNGDLYMEKYVEHPRHIEFQVLADEHGNVVSLGERECSIQRRHQKLLEESPSTQVTPELREQIGSALCQALGAIGYTNAGTVEFLMDQERRLHFIEMNTRIQVEHPVTEMVTDVDLVKSQIMIAAGANMSEVLLGPVVHRGHSIECRINAEHPEKFTPSAGKITAFHPPGGTGVRVDTAAYAEGVIPPYYDSLIAKLIVRAKDRNEAISRMARALEMFIVEGVYTTIPLHRKILADPDFRAGKIDTGFIERFLAKNGK</sequence>
<dbReference type="Proteomes" id="UP000238701">
    <property type="component" value="Unassembled WGS sequence"/>
</dbReference>
<dbReference type="PROSITE" id="PS00866">
    <property type="entry name" value="CPSASE_1"/>
    <property type="match status" value="1"/>
</dbReference>
<dbReference type="Pfam" id="PF02785">
    <property type="entry name" value="Biotin_carb_C"/>
    <property type="match status" value="1"/>
</dbReference>
<dbReference type="InterPro" id="IPR011761">
    <property type="entry name" value="ATP-grasp"/>
</dbReference>
<evidence type="ECO:0000256" key="7">
    <source>
        <dbReference type="ARBA" id="ARBA00022741"/>
    </source>
</evidence>
<dbReference type="PROSITE" id="PS50979">
    <property type="entry name" value="BC"/>
    <property type="match status" value="1"/>
</dbReference>
<evidence type="ECO:0000259" key="14">
    <source>
        <dbReference type="PROSITE" id="PS50975"/>
    </source>
</evidence>
<dbReference type="GO" id="GO:0006633">
    <property type="term" value="P:fatty acid biosynthetic process"/>
    <property type="evidence" value="ECO:0007669"/>
    <property type="project" value="UniProtKB-KW"/>
</dbReference>
<dbReference type="FunFam" id="3.40.50.20:FF:000010">
    <property type="entry name" value="Propionyl-CoA carboxylase subunit alpha"/>
    <property type="match status" value="1"/>
</dbReference>
<gene>
    <name evidence="16" type="primary">accC</name>
    <name evidence="16" type="ORF">SBA1_270018</name>
</gene>
<dbReference type="SMART" id="SM00878">
    <property type="entry name" value="Biotin_carb_C"/>
    <property type="match status" value="1"/>
</dbReference>
<evidence type="ECO:0000256" key="3">
    <source>
        <dbReference type="ARBA" id="ARBA00011750"/>
    </source>
</evidence>
<accession>A0A2U3KI45</accession>
<keyword evidence="13" id="KW-0275">Fatty acid biosynthesis</keyword>
<dbReference type="InterPro" id="IPR005481">
    <property type="entry name" value="BC-like_N"/>
</dbReference>
<dbReference type="Pfam" id="PF00289">
    <property type="entry name" value="Biotin_carb_N"/>
    <property type="match status" value="1"/>
</dbReference>
<dbReference type="PANTHER" id="PTHR48095:SF2">
    <property type="entry name" value="BIOTIN CARBOXYLASE, CHLOROPLASTIC"/>
    <property type="match status" value="1"/>
</dbReference>
<evidence type="ECO:0000259" key="15">
    <source>
        <dbReference type="PROSITE" id="PS50979"/>
    </source>
</evidence>
<evidence type="ECO:0000256" key="11">
    <source>
        <dbReference type="ARBA" id="ARBA00048600"/>
    </source>
</evidence>
<comment type="function">
    <text evidence="1 13">This protein is a component of the acetyl coenzyme A carboxylase complex; first, biotin carboxylase catalyzes the carboxylation of the carrier protein and then the transcarboxylase transfers the carboxyl group to form malonyl-CoA.</text>
</comment>
<dbReference type="PROSITE" id="PS50975">
    <property type="entry name" value="ATP_GRASP"/>
    <property type="match status" value="1"/>
</dbReference>
<keyword evidence="9" id="KW-0460">Magnesium</keyword>
<dbReference type="InterPro" id="IPR011054">
    <property type="entry name" value="Rudment_hybrid_motif"/>
</dbReference>
<comment type="pathway">
    <text evidence="2 13">Lipid metabolism; malonyl-CoA biosynthesis; malonyl-CoA from acetyl-CoA: step 1/1.</text>
</comment>
<dbReference type="InterPro" id="IPR005482">
    <property type="entry name" value="Biotin_COase_C"/>
</dbReference>
<evidence type="ECO:0000256" key="10">
    <source>
        <dbReference type="ARBA" id="ARBA00023267"/>
    </source>
</evidence>
<evidence type="ECO:0000256" key="12">
    <source>
        <dbReference type="PROSITE-ProRule" id="PRU00409"/>
    </source>
</evidence>
<dbReference type="FunFam" id="3.30.1490.20:FF:000018">
    <property type="entry name" value="Biotin carboxylase"/>
    <property type="match status" value="1"/>
</dbReference>
<dbReference type="SUPFAM" id="SSF52440">
    <property type="entry name" value="PreATP-grasp domain"/>
    <property type="match status" value="1"/>
</dbReference>
<keyword evidence="13" id="KW-0444">Lipid biosynthesis</keyword>
<comment type="subunit">
    <text evidence="3 13">Acetyl-CoA carboxylase is a heterohexamer of biotin carboxyl carrier protein, biotin carboxylase and the two subunits of carboxyl transferase in a 2:2 complex.</text>
</comment>
<evidence type="ECO:0000256" key="8">
    <source>
        <dbReference type="ARBA" id="ARBA00022840"/>
    </source>
</evidence>
<evidence type="ECO:0000256" key="13">
    <source>
        <dbReference type="RuleBase" id="RU365063"/>
    </source>
</evidence>
<evidence type="ECO:0000313" key="17">
    <source>
        <dbReference type="Proteomes" id="UP000238701"/>
    </source>
</evidence>
<dbReference type="PROSITE" id="PS00867">
    <property type="entry name" value="CPSASE_2"/>
    <property type="match status" value="1"/>
</dbReference>
<keyword evidence="5 13" id="KW-0436">Ligase</keyword>
<dbReference type="AlphaFoldDB" id="A0A2U3KI45"/>
<dbReference type="PANTHER" id="PTHR48095">
    <property type="entry name" value="PYRUVATE CARBOXYLASE SUBUNIT A"/>
    <property type="match status" value="1"/>
</dbReference>
<dbReference type="EMBL" id="OMOD01000119">
    <property type="protein sequence ID" value="SPF39303.1"/>
    <property type="molecule type" value="Genomic_DNA"/>
</dbReference>
<evidence type="ECO:0000256" key="5">
    <source>
        <dbReference type="ARBA" id="ARBA00022598"/>
    </source>
</evidence>
<dbReference type="Pfam" id="PF02786">
    <property type="entry name" value="CPSase_L_D2"/>
    <property type="match status" value="1"/>
</dbReference>
<reference evidence="17" key="1">
    <citation type="submission" date="2018-02" db="EMBL/GenBank/DDBJ databases">
        <authorList>
            <person name="Hausmann B."/>
        </authorList>
    </citation>
    <scope>NUCLEOTIDE SEQUENCE [LARGE SCALE GENOMIC DNA]</scope>
    <source>
        <strain evidence="17">Peat soil MAG SbA1</strain>
    </source>
</reference>
<dbReference type="InterPro" id="IPR004549">
    <property type="entry name" value="Acetyl_CoA_COase_biotin_COase"/>
</dbReference>
<dbReference type="Gene3D" id="3.30.470.20">
    <property type="entry name" value="ATP-grasp fold, B domain"/>
    <property type="match status" value="1"/>
</dbReference>
<dbReference type="NCBIfam" id="TIGR00514">
    <property type="entry name" value="accC"/>
    <property type="match status" value="1"/>
</dbReference>
<keyword evidence="7 12" id="KW-0547">Nucleotide-binding</keyword>
<evidence type="ECO:0000256" key="9">
    <source>
        <dbReference type="ARBA" id="ARBA00022842"/>
    </source>
</evidence>
<evidence type="ECO:0000256" key="4">
    <source>
        <dbReference type="ARBA" id="ARBA00013263"/>
    </source>
</evidence>
<dbReference type="InterPro" id="IPR011764">
    <property type="entry name" value="Biotin_carboxylation_dom"/>
</dbReference>
<dbReference type="NCBIfam" id="NF006367">
    <property type="entry name" value="PRK08591.1"/>
    <property type="match status" value="1"/>
</dbReference>
<dbReference type="UniPathway" id="UPA00655">
    <property type="reaction ID" value="UER00711"/>
</dbReference>
<evidence type="ECO:0000256" key="2">
    <source>
        <dbReference type="ARBA" id="ARBA00004956"/>
    </source>
</evidence>
<evidence type="ECO:0000256" key="1">
    <source>
        <dbReference type="ARBA" id="ARBA00003761"/>
    </source>
</evidence>
<comment type="catalytic activity">
    <reaction evidence="11 13">
        <text>N(6)-biotinyl-L-lysyl-[protein] + hydrogencarbonate + ATP = N(6)-carboxybiotinyl-L-lysyl-[protein] + ADP + phosphate + H(+)</text>
        <dbReference type="Rhea" id="RHEA:13501"/>
        <dbReference type="Rhea" id="RHEA-COMP:10505"/>
        <dbReference type="Rhea" id="RHEA-COMP:10506"/>
        <dbReference type="ChEBI" id="CHEBI:15378"/>
        <dbReference type="ChEBI" id="CHEBI:17544"/>
        <dbReference type="ChEBI" id="CHEBI:30616"/>
        <dbReference type="ChEBI" id="CHEBI:43474"/>
        <dbReference type="ChEBI" id="CHEBI:83144"/>
        <dbReference type="ChEBI" id="CHEBI:83145"/>
        <dbReference type="ChEBI" id="CHEBI:456216"/>
        <dbReference type="EC" id="6.3.4.14"/>
    </reaction>
</comment>
<organism evidence="16 17">
    <name type="scientific">Candidatus Sulfotelmatobacter kueseliae</name>
    <dbReference type="NCBI Taxonomy" id="2042962"/>
    <lineage>
        <taxon>Bacteria</taxon>
        <taxon>Pseudomonadati</taxon>
        <taxon>Acidobacteriota</taxon>
        <taxon>Terriglobia</taxon>
        <taxon>Terriglobales</taxon>
        <taxon>Candidatus Korobacteraceae</taxon>
        <taxon>Candidatus Sulfotelmatobacter</taxon>
    </lineage>
</organism>
<dbReference type="GO" id="GO:0004075">
    <property type="term" value="F:biotin carboxylase activity"/>
    <property type="evidence" value="ECO:0007669"/>
    <property type="project" value="UniProtKB-EC"/>
</dbReference>
<dbReference type="InterPro" id="IPR005479">
    <property type="entry name" value="CPAse_ATP-bd"/>
</dbReference>
<feature type="domain" description="ATP-grasp" evidence="14">
    <location>
        <begin position="142"/>
        <end position="339"/>
    </location>
</feature>
<evidence type="ECO:0000313" key="16">
    <source>
        <dbReference type="EMBL" id="SPF39303.1"/>
    </source>
</evidence>
<keyword evidence="10 13" id="KW-0092">Biotin</keyword>
<dbReference type="GO" id="GO:0046872">
    <property type="term" value="F:metal ion binding"/>
    <property type="evidence" value="ECO:0007669"/>
    <property type="project" value="UniProtKB-KW"/>
</dbReference>
<name>A0A2U3KI45_9BACT</name>